<dbReference type="GO" id="GO:0005576">
    <property type="term" value="C:extracellular region"/>
    <property type="evidence" value="ECO:0007669"/>
    <property type="project" value="UniProtKB-SubCell"/>
</dbReference>
<keyword evidence="5" id="KW-1185">Reference proteome</keyword>
<comment type="subcellular location">
    <subcellularLocation>
        <location evidence="1">Secreted</location>
    </subcellularLocation>
</comment>
<dbReference type="PANTHER" id="PTHR10009:SF18">
    <property type="entry name" value="PROTEIN YELLOW-LIKE PROTEIN"/>
    <property type="match status" value="1"/>
</dbReference>
<dbReference type="HOGENOM" id="CLU_031076_0_0_6"/>
<dbReference type="eggNOG" id="COG3386">
    <property type="taxonomic scope" value="Bacteria"/>
</dbReference>
<dbReference type="Gene3D" id="2.120.10.30">
    <property type="entry name" value="TolB, C-terminal domain"/>
    <property type="match status" value="1"/>
</dbReference>
<feature type="signal peptide" evidence="3">
    <location>
        <begin position="1"/>
        <end position="25"/>
    </location>
</feature>
<evidence type="ECO:0000313" key="4">
    <source>
        <dbReference type="EMBL" id="AFC87467.1"/>
    </source>
</evidence>
<keyword evidence="2" id="KW-0964">Secreted</keyword>
<dbReference type="KEGG" id="fau:Fraau_3142"/>
<reference evidence="4" key="1">
    <citation type="submission" date="2012-02" db="EMBL/GenBank/DDBJ databases">
        <title>The complete genome of Frateuria aurantia DSM 6220.</title>
        <authorList>
            <consortium name="US DOE Joint Genome Institute (JGI-PGF)"/>
            <person name="Lucas S."/>
            <person name="Copeland A."/>
            <person name="Lapidus A."/>
            <person name="Glavina del Rio T."/>
            <person name="Dalin E."/>
            <person name="Tice H."/>
            <person name="Bruce D."/>
            <person name="Goodwin L."/>
            <person name="Pitluck S."/>
            <person name="Peters L."/>
            <person name="Ovchinnikova G."/>
            <person name="Teshima H."/>
            <person name="Kyrpides N."/>
            <person name="Mavromatis K."/>
            <person name="Ivanova N."/>
            <person name="Brettin T."/>
            <person name="Detter J.C."/>
            <person name="Han C."/>
            <person name="Larimer F."/>
            <person name="Land M."/>
            <person name="Hauser L."/>
            <person name="Markowitz V."/>
            <person name="Cheng J.-F."/>
            <person name="Hugenholtz P."/>
            <person name="Woyke T."/>
            <person name="Wu D."/>
            <person name="Brambilla E."/>
            <person name="Klenk H.-P."/>
            <person name="Eisen J.A."/>
        </authorList>
    </citation>
    <scope>NUCLEOTIDE SEQUENCE</scope>
    <source>
        <strain evidence="4">DSM 6220</strain>
    </source>
</reference>
<sequence>MNRLSILGLTGLSTLAFALASPAWAQKHTLPPTRQAGQPLTEIASFDDDFRLVGIGVTPDGRIFATAPANDRRSLYSVVEVDPRTGHITPYPDAAWNRFSESRPASSEWINAQALWVDVQGHLWVLDISLPSLDQSLFPPKLVEIDPVSHTVLRQYPLGDIVHRPDALNDLRVDPRVGAAYLTNAANQGSLVVLDLASGKGRQVLVGDRSTRSDPDQHFTVEGQQALKNSGQPVVLHADGIALSPKGDWLYYRPLSDHHYWRVPTAALRDASLSPATLASKVQFLGDSVMSGGLIMSPAGTLIGGDLQHRTVVAMQVDGQPPRLTTTLLASDPRLSWADGFAISQGKLYIADSRLWEVSFKNGYKRAGKFAIYNLELPKRKAD</sequence>
<evidence type="ECO:0000256" key="1">
    <source>
        <dbReference type="ARBA" id="ARBA00004613"/>
    </source>
</evidence>
<proteinExistence type="predicted"/>
<dbReference type="PANTHER" id="PTHR10009">
    <property type="entry name" value="PROTEIN YELLOW-RELATED"/>
    <property type="match status" value="1"/>
</dbReference>
<organism evidence="4 5">
    <name type="scientific">Frateuria aurantia (strain ATCC 33424 / DSM 6220 / KCTC 2777 / LMG 1558 / NBRC 3245 / NCIMB 13370)</name>
    <name type="common">Acetobacter aurantius</name>
    <dbReference type="NCBI Taxonomy" id="767434"/>
    <lineage>
        <taxon>Bacteria</taxon>
        <taxon>Pseudomonadati</taxon>
        <taxon>Pseudomonadota</taxon>
        <taxon>Gammaproteobacteria</taxon>
        <taxon>Lysobacterales</taxon>
        <taxon>Rhodanobacteraceae</taxon>
        <taxon>Frateuria</taxon>
    </lineage>
</organism>
<feature type="chain" id="PRO_5003613378" evidence="3">
    <location>
        <begin position="26"/>
        <end position="383"/>
    </location>
</feature>
<name>H8L0H2_FRAAD</name>
<protein>
    <submittedName>
        <fullName evidence="4">Major royal jelly protein</fullName>
    </submittedName>
</protein>
<dbReference type="SUPFAM" id="SSF63829">
    <property type="entry name" value="Calcium-dependent phosphotriesterase"/>
    <property type="match status" value="1"/>
</dbReference>
<dbReference type="EMBL" id="CP003350">
    <property type="protein sequence ID" value="AFC87467.1"/>
    <property type="molecule type" value="Genomic_DNA"/>
</dbReference>
<evidence type="ECO:0000256" key="2">
    <source>
        <dbReference type="ARBA" id="ARBA00022525"/>
    </source>
</evidence>
<dbReference type="STRING" id="767434.Fraau_3142"/>
<evidence type="ECO:0000313" key="5">
    <source>
        <dbReference type="Proteomes" id="UP000005234"/>
    </source>
</evidence>
<evidence type="ECO:0000256" key="3">
    <source>
        <dbReference type="SAM" id="SignalP"/>
    </source>
</evidence>
<dbReference type="Pfam" id="PF03022">
    <property type="entry name" value="MRJP"/>
    <property type="match status" value="1"/>
</dbReference>
<accession>H8L0H2</accession>
<dbReference type="Proteomes" id="UP000005234">
    <property type="component" value="Chromosome"/>
</dbReference>
<dbReference type="AlphaFoldDB" id="H8L0H2"/>
<gene>
    <name evidence="4" type="ordered locus">Fraau_3142</name>
</gene>
<dbReference type="InterPro" id="IPR011042">
    <property type="entry name" value="6-blade_b-propeller_TolB-like"/>
</dbReference>
<dbReference type="InterPro" id="IPR017996">
    <property type="entry name" value="MRJP/yellow-related"/>
</dbReference>
<keyword evidence="3" id="KW-0732">Signal</keyword>
<dbReference type="RefSeq" id="WP_014404469.1">
    <property type="nucleotide sequence ID" value="NC_017033.1"/>
</dbReference>